<keyword evidence="3" id="KW-1185">Reference proteome</keyword>
<keyword evidence="1" id="KW-0732">Signal</keyword>
<evidence type="ECO:0000313" key="2">
    <source>
        <dbReference type="EMBL" id="KAK3271355.1"/>
    </source>
</evidence>
<evidence type="ECO:0000256" key="1">
    <source>
        <dbReference type="SAM" id="SignalP"/>
    </source>
</evidence>
<accession>A0AAE0L4G0</accession>
<organism evidence="2 3">
    <name type="scientific">Cymbomonas tetramitiformis</name>
    <dbReference type="NCBI Taxonomy" id="36881"/>
    <lineage>
        <taxon>Eukaryota</taxon>
        <taxon>Viridiplantae</taxon>
        <taxon>Chlorophyta</taxon>
        <taxon>Pyramimonadophyceae</taxon>
        <taxon>Pyramimonadales</taxon>
        <taxon>Pyramimonadaceae</taxon>
        <taxon>Cymbomonas</taxon>
    </lineage>
</organism>
<proteinExistence type="predicted"/>
<dbReference type="EMBL" id="LGRX02009812">
    <property type="protein sequence ID" value="KAK3271355.1"/>
    <property type="molecule type" value="Genomic_DNA"/>
</dbReference>
<name>A0AAE0L4G0_9CHLO</name>
<gene>
    <name evidence="2" type="ORF">CYMTET_20288</name>
</gene>
<dbReference type="AlphaFoldDB" id="A0AAE0L4G0"/>
<evidence type="ECO:0000313" key="3">
    <source>
        <dbReference type="Proteomes" id="UP001190700"/>
    </source>
</evidence>
<feature type="chain" id="PRO_5042149570" evidence="1">
    <location>
        <begin position="26"/>
        <end position="102"/>
    </location>
</feature>
<dbReference type="Proteomes" id="UP001190700">
    <property type="component" value="Unassembled WGS sequence"/>
</dbReference>
<comment type="caution">
    <text evidence="2">The sequence shown here is derived from an EMBL/GenBank/DDBJ whole genome shotgun (WGS) entry which is preliminary data.</text>
</comment>
<reference evidence="2 3" key="1">
    <citation type="journal article" date="2015" name="Genome Biol. Evol.">
        <title>Comparative Genomics of a Bacterivorous Green Alga Reveals Evolutionary Causalities and Consequences of Phago-Mixotrophic Mode of Nutrition.</title>
        <authorList>
            <person name="Burns J.A."/>
            <person name="Paasch A."/>
            <person name="Narechania A."/>
            <person name="Kim E."/>
        </authorList>
    </citation>
    <scope>NUCLEOTIDE SEQUENCE [LARGE SCALE GENOMIC DNA]</scope>
    <source>
        <strain evidence="2 3">PLY_AMNH</strain>
    </source>
</reference>
<feature type="signal peptide" evidence="1">
    <location>
        <begin position="1"/>
        <end position="25"/>
    </location>
</feature>
<protein>
    <submittedName>
        <fullName evidence="2">Uncharacterized protein</fullName>
    </submittedName>
</protein>
<sequence length="102" mass="11105">MATFNLKFILVSLLVFLVLASDCEATFPRKLLNAQSQAAKRSSAKERETQSMFLPPGMSFALGPPGVKSAPVVMSPGGSAGMYQDPIIKRQTLMRWMQAGKK</sequence>